<protein>
    <recommendedName>
        <fullName evidence="1">MULE transposase domain-containing protein</fullName>
    </recommendedName>
</protein>
<feature type="domain" description="MULE transposase" evidence="1">
    <location>
        <begin position="178"/>
        <end position="251"/>
    </location>
</feature>
<reference evidence="2 3" key="1">
    <citation type="journal article" date="2017" name="Nat. Commun.">
        <title>Genome assembly with in vitro proximity ligation data and whole-genome triplication in lettuce.</title>
        <authorList>
            <person name="Reyes-Chin-Wo S."/>
            <person name="Wang Z."/>
            <person name="Yang X."/>
            <person name="Kozik A."/>
            <person name="Arikit S."/>
            <person name="Song C."/>
            <person name="Xia L."/>
            <person name="Froenicke L."/>
            <person name="Lavelle D.O."/>
            <person name="Truco M.J."/>
            <person name="Xia R."/>
            <person name="Zhu S."/>
            <person name="Xu C."/>
            <person name="Xu H."/>
            <person name="Xu X."/>
            <person name="Cox K."/>
            <person name="Korf I."/>
            <person name="Meyers B.C."/>
            <person name="Michelmore R.W."/>
        </authorList>
    </citation>
    <scope>NUCLEOTIDE SEQUENCE [LARGE SCALE GENOMIC DNA]</scope>
    <source>
        <strain evidence="3">cv. Salinas</strain>
        <tissue evidence="2">Seedlings</tissue>
    </source>
</reference>
<gene>
    <name evidence="2" type="ORF">LSAT_V11C100025550</name>
</gene>
<evidence type="ECO:0000313" key="3">
    <source>
        <dbReference type="Proteomes" id="UP000235145"/>
    </source>
</evidence>
<dbReference type="PANTHER" id="PTHR31569:SF4">
    <property type="entry name" value="SWIM-TYPE DOMAIN-CONTAINING PROTEIN"/>
    <property type="match status" value="1"/>
</dbReference>
<dbReference type="PANTHER" id="PTHR31569">
    <property type="entry name" value="SWIM-TYPE DOMAIN-CONTAINING PROTEIN"/>
    <property type="match status" value="1"/>
</dbReference>
<dbReference type="AlphaFoldDB" id="A0A9R1WPK2"/>
<sequence>MGKNGFRSLENLGTKYCTFSRQQPLDSALKYFFVVIVVVYAETKKNCPFELIGNYLKARDDWKLRVVCDEHNHKPSMYMKETRLVQDLTELNVKPLDILSTIKQQNDKNVSSLTTIYNCRHKFKISQREGRTRIQNVMNMLHTKGYNYEYRINESTNELEELFYAPNIVTDVANISTCGYNLPFLEIVGVTSTRLTFSIAFEFMHSEKTSNYRWALTCLKLTINDSFCFRVIVADRDLALMKACEDVFPQSGTYSTIQQIIVGNGSLHLMWKKLVESPTSSAYMHAYPDLQSLLSKDTVVFWYLYNTWLENYPDKFVSLWTDKSTNFGNSKTNRSQDTTIKESFTRSIIIRKPRFKDEIFNSLRHHVSEHSLDKILEVLHRLKGFVPTPENCACVSPDYGNLNVDDHMQRWKEKFYNQPDHEPPRNSSSFFDLNDELTRHSSSFFDLNDEPTRHNSSFFDLNDESTRHNSSFFDLNDEPTRHNSSFFDLNNEPASRSSFFMVMNEEPIGQCSYQINLNEEPTS</sequence>
<dbReference type="Proteomes" id="UP000235145">
    <property type="component" value="Unassembled WGS sequence"/>
</dbReference>
<proteinExistence type="predicted"/>
<dbReference type="InterPro" id="IPR018289">
    <property type="entry name" value="MULE_transposase_dom"/>
</dbReference>
<organism evidence="2 3">
    <name type="scientific">Lactuca sativa</name>
    <name type="common">Garden lettuce</name>
    <dbReference type="NCBI Taxonomy" id="4236"/>
    <lineage>
        <taxon>Eukaryota</taxon>
        <taxon>Viridiplantae</taxon>
        <taxon>Streptophyta</taxon>
        <taxon>Embryophyta</taxon>
        <taxon>Tracheophyta</taxon>
        <taxon>Spermatophyta</taxon>
        <taxon>Magnoliopsida</taxon>
        <taxon>eudicotyledons</taxon>
        <taxon>Gunneridae</taxon>
        <taxon>Pentapetalae</taxon>
        <taxon>asterids</taxon>
        <taxon>campanulids</taxon>
        <taxon>Asterales</taxon>
        <taxon>Asteraceae</taxon>
        <taxon>Cichorioideae</taxon>
        <taxon>Cichorieae</taxon>
        <taxon>Lactucinae</taxon>
        <taxon>Lactuca</taxon>
    </lineage>
</organism>
<dbReference type="InterPro" id="IPR052579">
    <property type="entry name" value="Zinc_finger_SWIM"/>
</dbReference>
<accession>A0A9R1WPK2</accession>
<dbReference type="Pfam" id="PF10551">
    <property type="entry name" value="MULE"/>
    <property type="match status" value="1"/>
</dbReference>
<dbReference type="EMBL" id="NBSK02000001">
    <property type="protein sequence ID" value="KAJ0227938.1"/>
    <property type="molecule type" value="Genomic_DNA"/>
</dbReference>
<evidence type="ECO:0000259" key="1">
    <source>
        <dbReference type="Pfam" id="PF10551"/>
    </source>
</evidence>
<comment type="caution">
    <text evidence="2">The sequence shown here is derived from an EMBL/GenBank/DDBJ whole genome shotgun (WGS) entry which is preliminary data.</text>
</comment>
<keyword evidence="3" id="KW-1185">Reference proteome</keyword>
<name>A0A9R1WPK2_LACSA</name>
<evidence type="ECO:0000313" key="2">
    <source>
        <dbReference type="EMBL" id="KAJ0227938.1"/>
    </source>
</evidence>